<gene>
    <name evidence="1" type="ORF">DSO57_1000619</name>
</gene>
<evidence type="ECO:0000313" key="2">
    <source>
        <dbReference type="Proteomes" id="UP001165960"/>
    </source>
</evidence>
<dbReference type="EMBL" id="QTSX02006391">
    <property type="protein sequence ID" value="KAJ9055761.1"/>
    <property type="molecule type" value="Genomic_DNA"/>
</dbReference>
<accession>A0ACC2S0K1</accession>
<proteinExistence type="predicted"/>
<comment type="caution">
    <text evidence="1">The sequence shown here is derived from an EMBL/GenBank/DDBJ whole genome shotgun (WGS) entry which is preliminary data.</text>
</comment>
<dbReference type="Proteomes" id="UP001165960">
    <property type="component" value="Unassembled WGS sequence"/>
</dbReference>
<organism evidence="1 2">
    <name type="scientific">Entomophthora muscae</name>
    <dbReference type="NCBI Taxonomy" id="34485"/>
    <lineage>
        <taxon>Eukaryota</taxon>
        <taxon>Fungi</taxon>
        <taxon>Fungi incertae sedis</taxon>
        <taxon>Zoopagomycota</taxon>
        <taxon>Entomophthoromycotina</taxon>
        <taxon>Entomophthoromycetes</taxon>
        <taxon>Entomophthorales</taxon>
        <taxon>Entomophthoraceae</taxon>
        <taxon>Entomophthora</taxon>
    </lineage>
</organism>
<name>A0ACC2S0K1_9FUNG</name>
<sequence length="112" mass="12992">MGNNTCKPYVNQILAMFSECYSTLKKKNQGSVLALLKLIYQKSIGCRDFTFISLPDHIPEFELLNLEMQKKMPKQDPAVKANQYIQTLASDNLMSVCWHSRTYISFFWSTRT</sequence>
<evidence type="ECO:0000313" key="1">
    <source>
        <dbReference type="EMBL" id="KAJ9055761.1"/>
    </source>
</evidence>
<keyword evidence="2" id="KW-1185">Reference proteome</keyword>
<protein>
    <submittedName>
        <fullName evidence="1">Uncharacterized protein</fullName>
    </submittedName>
</protein>
<reference evidence="1" key="1">
    <citation type="submission" date="2022-04" db="EMBL/GenBank/DDBJ databases">
        <title>Genome of the entomopathogenic fungus Entomophthora muscae.</title>
        <authorList>
            <person name="Elya C."/>
            <person name="Lovett B.R."/>
            <person name="Lee E."/>
            <person name="Macias A.M."/>
            <person name="Hajek A.E."/>
            <person name="De Bivort B.L."/>
            <person name="Kasson M.T."/>
            <person name="De Fine Licht H.H."/>
            <person name="Stajich J.E."/>
        </authorList>
    </citation>
    <scope>NUCLEOTIDE SEQUENCE</scope>
    <source>
        <strain evidence="1">Berkeley</strain>
    </source>
</reference>